<dbReference type="Pfam" id="PF24883">
    <property type="entry name" value="NPHP3_N"/>
    <property type="match status" value="1"/>
</dbReference>
<accession>A0ABR3JAL0</accession>
<keyword evidence="1 3" id="KW-0853">WD repeat</keyword>
<dbReference type="PANTHER" id="PTHR22847:SF637">
    <property type="entry name" value="WD REPEAT DOMAIN 5B"/>
    <property type="match status" value="1"/>
</dbReference>
<dbReference type="EMBL" id="JASNQZ010000010">
    <property type="protein sequence ID" value="KAL0952331.1"/>
    <property type="molecule type" value="Genomic_DNA"/>
</dbReference>
<dbReference type="InterPro" id="IPR007111">
    <property type="entry name" value="NACHT_NTPase"/>
</dbReference>
<feature type="repeat" description="WD" evidence="3">
    <location>
        <begin position="1059"/>
        <end position="1100"/>
    </location>
</feature>
<dbReference type="SUPFAM" id="SSF52540">
    <property type="entry name" value="P-loop containing nucleoside triphosphate hydrolases"/>
    <property type="match status" value="1"/>
</dbReference>
<feature type="region of interest" description="Disordered" evidence="4">
    <location>
        <begin position="1119"/>
        <end position="1145"/>
    </location>
</feature>
<dbReference type="PANTHER" id="PTHR22847">
    <property type="entry name" value="WD40 REPEAT PROTEIN"/>
    <property type="match status" value="1"/>
</dbReference>
<feature type="domain" description="NACHT" evidence="5">
    <location>
        <begin position="265"/>
        <end position="408"/>
    </location>
</feature>
<keyword evidence="2" id="KW-0677">Repeat</keyword>
<sequence length="1209" mass="132059">MSSKRPLPFDDSDDEQRSRRKLHPMSTGRDVGNNTNAGFSSHHGFVPSLEQNPQGESQGYTPSSAWPEYSGRHAAATDTGISDYYDQVSNITMPRPNSYGGYTTDSGAGINYEDFNAPRAWDRNNENNLAQRVVGFIDQGGQGPFVPREASPISSVFPSSAYNPPSLNSFGQAEALTQRLHAHADITIGPGAIFNQPTMTNVEGNQTINNMYGPVSHQADSLETKLRHVPMAGIHSQSEDGCMDGTRVALLEALQLWSCDSYAPRVYWLVGAAGAGKSAIARSLARWLSAQGLLGGSFFCHRPTASRADARAIVRTLACFLSRQSATYRHALIGALKSPRLADVAEWTVDLQIEELFVKLLKPLRGDFVFVVDALDECSRSDETNALLTKLLSISSSLPAKWFIASRPERHIRDEFEYALDPTHRQILHLHEIEKDVVMQDITIYIRYHLYHIRDRRPVLLNTQWPKEADIVQLATLAGNLFIYAATAVKYISEGDPVERLRKLTCSPVDAGRPMTGSIDEMYKLILAGALDLSKREPDEVSLTKRAISTILTVVEPLPLSTIAALLNKPVGSVRACLDRVHAVIHVPSDDQDMVTMFHASFADFLTTDGRAPRNMAMTLQDAHDSLVARMMSIMMSDLKFNISGCTSSYVPHNNQATSQVPPALVYSCLNWAHHTLKSALTQVQDHLKIMEEILETKFLFWVEVLGVTGNGGSASSILQSVRMSGLPMTDSLRELLFEANDFVIAFRDVMKQCVPHIYLSGIASWQKESRICRYVEREYAGRPHLQLENLVRRKNSVLCLEGHSGSVMSAAFSPDGTRIVSGSYDQTIRVWDASTGHTTMPPLEGHSDTVISAAFSPDGTRIVSGSSDSTIRVWDASTGHPTMPPLEGHSDKVTSVAFSPDGTRIVSGSSDRTIRVWDASTGHTTMPPLEGHSDTVISAAISPDGTRIVSGSSDRTIRVWDASTGHPTMPPLEGHSGSVISAAFSPDGTRIVSGSSDRTIRVWDASTGHPTMPPLEGHSGSVISAAFSPDGTRIVSGSSDRTIRVWDASTGHTTMPPLEGHSESVASVAFSPDGIRVVSGSYDHTTRVWDASSGNHKVISSNSKYLIVPLEIGSSHLASPTDESDLQPYHSHHSSSPGTKNGLLNIPPDEDGWCRGPHGELLFWVLPEFRSYFFAPPCIAIMPNQRATIDMSHAAHGTRWTECNKPQN</sequence>
<dbReference type="InterPro" id="IPR001680">
    <property type="entry name" value="WD40_rpt"/>
</dbReference>
<feature type="repeat" description="WD" evidence="3">
    <location>
        <begin position="1016"/>
        <end position="1057"/>
    </location>
</feature>
<feature type="repeat" description="WD" evidence="3">
    <location>
        <begin position="887"/>
        <end position="928"/>
    </location>
</feature>
<evidence type="ECO:0000313" key="6">
    <source>
        <dbReference type="EMBL" id="KAL0952331.1"/>
    </source>
</evidence>
<dbReference type="SMART" id="SM00320">
    <property type="entry name" value="WD40"/>
    <property type="match status" value="7"/>
</dbReference>
<feature type="repeat" description="WD" evidence="3">
    <location>
        <begin position="973"/>
        <end position="1014"/>
    </location>
</feature>
<evidence type="ECO:0000313" key="7">
    <source>
        <dbReference type="Proteomes" id="UP001556367"/>
    </source>
</evidence>
<reference evidence="7" key="1">
    <citation type="submission" date="2024-06" db="EMBL/GenBank/DDBJ databases">
        <title>Multi-omics analyses provide insights into the biosynthesis of the anticancer antibiotic pleurotin in Hohenbuehelia grisea.</title>
        <authorList>
            <person name="Weaver J.A."/>
            <person name="Alberti F."/>
        </authorList>
    </citation>
    <scope>NUCLEOTIDE SEQUENCE [LARGE SCALE GENOMIC DNA]</scope>
    <source>
        <strain evidence="7">T-177</strain>
    </source>
</reference>
<dbReference type="PROSITE" id="PS50082">
    <property type="entry name" value="WD_REPEATS_2"/>
    <property type="match status" value="7"/>
</dbReference>
<dbReference type="CDD" id="cd00200">
    <property type="entry name" value="WD40"/>
    <property type="match status" value="1"/>
</dbReference>
<name>A0ABR3JAL0_9AGAR</name>
<dbReference type="SUPFAM" id="SSF50978">
    <property type="entry name" value="WD40 repeat-like"/>
    <property type="match status" value="1"/>
</dbReference>
<dbReference type="Proteomes" id="UP001556367">
    <property type="component" value="Unassembled WGS sequence"/>
</dbReference>
<dbReference type="PROSITE" id="PS50837">
    <property type="entry name" value="NACHT"/>
    <property type="match status" value="1"/>
</dbReference>
<evidence type="ECO:0000259" key="5">
    <source>
        <dbReference type="PROSITE" id="PS50837"/>
    </source>
</evidence>
<feature type="repeat" description="WD" evidence="3">
    <location>
        <begin position="930"/>
        <end position="971"/>
    </location>
</feature>
<organism evidence="6 7">
    <name type="scientific">Hohenbuehelia grisea</name>
    <dbReference type="NCBI Taxonomy" id="104357"/>
    <lineage>
        <taxon>Eukaryota</taxon>
        <taxon>Fungi</taxon>
        <taxon>Dikarya</taxon>
        <taxon>Basidiomycota</taxon>
        <taxon>Agaricomycotina</taxon>
        <taxon>Agaricomycetes</taxon>
        <taxon>Agaricomycetidae</taxon>
        <taxon>Agaricales</taxon>
        <taxon>Pleurotineae</taxon>
        <taxon>Pleurotaceae</taxon>
        <taxon>Hohenbuehelia</taxon>
    </lineage>
</organism>
<evidence type="ECO:0000256" key="1">
    <source>
        <dbReference type="ARBA" id="ARBA00022574"/>
    </source>
</evidence>
<dbReference type="InterPro" id="IPR036322">
    <property type="entry name" value="WD40_repeat_dom_sf"/>
</dbReference>
<gene>
    <name evidence="6" type="ORF">HGRIS_006611</name>
</gene>
<dbReference type="InterPro" id="IPR015943">
    <property type="entry name" value="WD40/YVTN_repeat-like_dom_sf"/>
</dbReference>
<feature type="repeat" description="WD" evidence="3">
    <location>
        <begin position="801"/>
        <end position="842"/>
    </location>
</feature>
<dbReference type="InterPro" id="IPR056884">
    <property type="entry name" value="NPHP3-like_N"/>
</dbReference>
<comment type="caution">
    <text evidence="6">The sequence shown here is derived from an EMBL/GenBank/DDBJ whole genome shotgun (WGS) entry which is preliminary data.</text>
</comment>
<feature type="repeat" description="WD" evidence="3">
    <location>
        <begin position="844"/>
        <end position="885"/>
    </location>
</feature>
<dbReference type="Gene3D" id="2.130.10.10">
    <property type="entry name" value="YVTN repeat-like/Quinoprotein amine dehydrogenase"/>
    <property type="match status" value="2"/>
</dbReference>
<dbReference type="PRINTS" id="PR00320">
    <property type="entry name" value="GPROTEINBRPT"/>
</dbReference>
<dbReference type="Gene3D" id="3.40.50.300">
    <property type="entry name" value="P-loop containing nucleotide triphosphate hydrolases"/>
    <property type="match status" value="1"/>
</dbReference>
<feature type="region of interest" description="Disordered" evidence="4">
    <location>
        <begin position="1"/>
        <end position="66"/>
    </location>
</feature>
<evidence type="ECO:0000256" key="3">
    <source>
        <dbReference type="PROSITE-ProRule" id="PRU00221"/>
    </source>
</evidence>
<dbReference type="InterPro" id="IPR019775">
    <property type="entry name" value="WD40_repeat_CS"/>
</dbReference>
<evidence type="ECO:0000256" key="4">
    <source>
        <dbReference type="SAM" id="MobiDB-lite"/>
    </source>
</evidence>
<dbReference type="InterPro" id="IPR027417">
    <property type="entry name" value="P-loop_NTPase"/>
</dbReference>
<dbReference type="InterPro" id="IPR020472">
    <property type="entry name" value="WD40_PAC1"/>
</dbReference>
<dbReference type="PROSITE" id="PS00678">
    <property type="entry name" value="WD_REPEATS_1"/>
    <property type="match status" value="7"/>
</dbReference>
<dbReference type="Pfam" id="PF00400">
    <property type="entry name" value="WD40"/>
    <property type="match status" value="7"/>
</dbReference>
<feature type="compositionally biased region" description="Polar residues" evidence="4">
    <location>
        <begin position="49"/>
        <end position="64"/>
    </location>
</feature>
<proteinExistence type="predicted"/>
<protein>
    <recommendedName>
        <fullName evidence="5">NACHT domain-containing protein</fullName>
    </recommendedName>
</protein>
<dbReference type="PROSITE" id="PS50294">
    <property type="entry name" value="WD_REPEATS_REGION"/>
    <property type="match status" value="7"/>
</dbReference>
<evidence type="ECO:0000256" key="2">
    <source>
        <dbReference type="ARBA" id="ARBA00022737"/>
    </source>
</evidence>
<keyword evidence="7" id="KW-1185">Reference proteome</keyword>